<gene>
    <name evidence="2" type="ORF">DDW13_05230</name>
</gene>
<keyword evidence="1" id="KW-1133">Transmembrane helix</keyword>
<reference evidence="2 3" key="1">
    <citation type="journal article" date="2015" name="Appl. Environ. Microbiol.">
        <title>Nanoarchaeota, Their Sulfolobales Host, and Nanoarchaeota Virus Distribution across Yellowstone National Park Hot Springs.</title>
        <authorList>
            <person name="Munson-McGee J.H."/>
            <person name="Field E.K."/>
            <person name="Bateson M."/>
            <person name="Rooney C."/>
            <person name="Stepanauskas R."/>
            <person name="Young M.J."/>
        </authorList>
    </citation>
    <scope>NUCLEOTIDE SEQUENCE [LARGE SCALE GENOMIC DNA]</scope>
    <source>
        <strain evidence="2">SCGC AC-742_N10</strain>
    </source>
</reference>
<dbReference type="Proteomes" id="UP000245638">
    <property type="component" value="Unassembled WGS sequence"/>
</dbReference>
<dbReference type="AlphaFoldDB" id="A0A2T9X584"/>
<sequence length="101" mass="10186">MDTGKVERTINVHSTMYAFLALISIILLAIFPIGIDIGAAILYFAGASATTITTTATVAGVFFGGAAATAGVANLVKCDCLLYTALLITAVALLATGIGFA</sequence>
<comment type="caution">
    <text evidence="2">The sequence shown here is derived from an EMBL/GenBank/DDBJ whole genome shotgun (WGS) entry which is preliminary data.</text>
</comment>
<evidence type="ECO:0000313" key="3">
    <source>
        <dbReference type="Proteomes" id="UP000245638"/>
    </source>
</evidence>
<feature type="transmembrane region" description="Helical" evidence="1">
    <location>
        <begin position="12"/>
        <end position="35"/>
    </location>
</feature>
<feature type="transmembrane region" description="Helical" evidence="1">
    <location>
        <begin position="41"/>
        <end position="68"/>
    </location>
</feature>
<accession>A0A2T9X584</accession>
<dbReference type="EMBL" id="QEFD01000152">
    <property type="protein sequence ID" value="PVU75248.1"/>
    <property type="molecule type" value="Genomic_DNA"/>
</dbReference>
<evidence type="ECO:0000313" key="2">
    <source>
        <dbReference type="EMBL" id="PVU75248.1"/>
    </source>
</evidence>
<proteinExistence type="predicted"/>
<feature type="transmembrane region" description="Helical" evidence="1">
    <location>
        <begin position="80"/>
        <end position="100"/>
    </location>
</feature>
<organism evidence="2 3">
    <name type="scientific">Acidianus hospitalis</name>
    <dbReference type="NCBI Taxonomy" id="563177"/>
    <lineage>
        <taxon>Archaea</taxon>
        <taxon>Thermoproteota</taxon>
        <taxon>Thermoprotei</taxon>
        <taxon>Sulfolobales</taxon>
        <taxon>Sulfolobaceae</taxon>
        <taxon>Acidianus</taxon>
    </lineage>
</organism>
<protein>
    <submittedName>
        <fullName evidence="2">Uncharacterized protein</fullName>
    </submittedName>
</protein>
<keyword evidence="1" id="KW-0812">Transmembrane</keyword>
<name>A0A2T9X584_9CREN</name>
<keyword evidence="1" id="KW-0472">Membrane</keyword>
<evidence type="ECO:0000256" key="1">
    <source>
        <dbReference type="SAM" id="Phobius"/>
    </source>
</evidence>